<name>A0A1D7YBV7_9ACTN</name>
<feature type="region of interest" description="Disordered" evidence="1">
    <location>
        <begin position="1"/>
        <end position="42"/>
    </location>
</feature>
<gene>
    <name evidence="2" type="ORF">BFF78_19790</name>
</gene>
<organism evidence="2 3">
    <name type="scientific">Streptomyces fodineus</name>
    <dbReference type="NCBI Taxonomy" id="1904616"/>
    <lineage>
        <taxon>Bacteria</taxon>
        <taxon>Bacillati</taxon>
        <taxon>Actinomycetota</taxon>
        <taxon>Actinomycetes</taxon>
        <taxon>Kitasatosporales</taxon>
        <taxon>Streptomycetaceae</taxon>
        <taxon>Streptomyces</taxon>
    </lineage>
</organism>
<dbReference type="Proteomes" id="UP000094960">
    <property type="component" value="Chromosome"/>
</dbReference>
<reference evidence="3" key="1">
    <citation type="submission" date="2016-09" db="EMBL/GenBank/DDBJ databases">
        <title>Streptomyces puniciscabiei strain:TW1S1 Genome sequencing and assembly.</title>
        <authorList>
            <person name="Kim M.-K."/>
            <person name="Kim S.B."/>
        </authorList>
    </citation>
    <scope>NUCLEOTIDE SEQUENCE [LARGE SCALE GENOMIC DNA]</scope>
    <source>
        <strain evidence="3">TW1S1</strain>
    </source>
</reference>
<dbReference type="AlphaFoldDB" id="A0A1D7YBV7"/>
<keyword evidence="3" id="KW-1185">Reference proteome</keyword>
<proteinExistence type="predicted"/>
<dbReference type="KEGG" id="spun:BFF78_19790"/>
<evidence type="ECO:0000256" key="1">
    <source>
        <dbReference type="SAM" id="MobiDB-lite"/>
    </source>
</evidence>
<protein>
    <submittedName>
        <fullName evidence="2">Uncharacterized protein</fullName>
    </submittedName>
</protein>
<accession>A0A1D7YBV7</accession>
<sequence>MTTGSRPNHARSRPAHLDAVHPGQHHVQDDPIQARVTGGGQPGGAVVTPLGGVSGLGEVADDEVGEAGLVVDDQVVHGGQANRPRLRLRAPGRLHGLFM</sequence>
<dbReference type="EMBL" id="CP017248">
    <property type="protein sequence ID" value="AOR33004.1"/>
    <property type="molecule type" value="Genomic_DNA"/>
</dbReference>
<evidence type="ECO:0000313" key="3">
    <source>
        <dbReference type="Proteomes" id="UP000094960"/>
    </source>
</evidence>
<evidence type="ECO:0000313" key="2">
    <source>
        <dbReference type="EMBL" id="AOR33004.1"/>
    </source>
</evidence>